<keyword evidence="5" id="KW-0732">Signal</keyword>
<dbReference type="SUPFAM" id="SSF56935">
    <property type="entry name" value="Porins"/>
    <property type="match status" value="1"/>
</dbReference>
<keyword evidence="9" id="KW-1185">Reference proteome</keyword>
<comment type="caution">
    <text evidence="8">The sequence shown here is derived from an EMBL/GenBank/DDBJ whole genome shotgun (WGS) entry which is preliminary data.</text>
</comment>
<evidence type="ECO:0000256" key="5">
    <source>
        <dbReference type="ARBA" id="ARBA00022729"/>
    </source>
</evidence>
<evidence type="ECO:0000256" key="3">
    <source>
        <dbReference type="ARBA" id="ARBA00022452"/>
    </source>
</evidence>
<name>A0A9X3TZX2_9PROT</name>
<proteinExistence type="inferred from homology"/>
<keyword evidence="4" id="KW-0812">Transmembrane</keyword>
<evidence type="ECO:0000256" key="4">
    <source>
        <dbReference type="ARBA" id="ARBA00022692"/>
    </source>
</evidence>
<dbReference type="AlphaFoldDB" id="A0A9X3TZX2"/>
<protein>
    <submittedName>
        <fullName evidence="8">Outer membrane protein transport protein</fullName>
    </submittedName>
</protein>
<gene>
    <name evidence="8" type="ORF">NYP16_11335</name>
</gene>
<evidence type="ECO:0000256" key="7">
    <source>
        <dbReference type="ARBA" id="ARBA00023237"/>
    </source>
</evidence>
<dbReference type="PANTHER" id="PTHR35093">
    <property type="entry name" value="OUTER MEMBRANE PROTEIN NMB0088-RELATED"/>
    <property type="match status" value="1"/>
</dbReference>
<sequence length="435" mass="45935">MGKKSASILKLGASLLLPCLVGLGGGAADAAGFYLGERSIKASGTGFAGAAALSDDASFMSFNPAILTGLKSAQITGGGYIIAPRAVVSNEGSFANIGPYTGLPLNGSARDQAFKPQPSGFLAAAMPITEDVWAGISVSAPFGLKNRYDEDYFGRYDSTQSSIMVIDIAPTLAWRVTDGLSIGGSLSMQRSGVTLVSAIPNPFDPAGPSAASDGSFRVHGTDWAYGYSLGLLFEPIDTVHLGVSYRGRVKHRLHGTATTTLFGQTTEQGVAADLNLPDVIAVAAAFDVTPRLTLLAQLNHYGWNRFKQIQLDLADGTTQVSPENYRNSLGGSVGAKYLANDRLTLRAGVNYDETPTLNNNRSTRVPDTNRWWLAVGLSYQLMDQLSVDVSYMHLLNKSGAINRTSSFPALATTINTIGSTDDSCNVFGLGLSHNF</sequence>
<dbReference type="RefSeq" id="WP_274944248.1">
    <property type="nucleotide sequence ID" value="NZ_JANWOI010000004.1"/>
</dbReference>
<dbReference type="Gene3D" id="2.40.160.60">
    <property type="entry name" value="Outer membrane protein transport protein (OMPP1/FadL/TodX)"/>
    <property type="match status" value="1"/>
</dbReference>
<reference evidence="8" key="1">
    <citation type="submission" date="2022-08" db="EMBL/GenBank/DDBJ databases">
        <authorList>
            <person name="Vandamme P."/>
            <person name="Hettiarachchi A."/>
            <person name="Peeters C."/>
            <person name="Cnockaert M."/>
            <person name="Carlier A."/>
        </authorList>
    </citation>
    <scope>NUCLEOTIDE SEQUENCE</scope>
    <source>
        <strain evidence="8">LMG 31809</strain>
    </source>
</reference>
<dbReference type="EMBL" id="JANWOI010000004">
    <property type="protein sequence ID" value="MDA5194542.1"/>
    <property type="molecule type" value="Genomic_DNA"/>
</dbReference>
<evidence type="ECO:0000313" key="9">
    <source>
        <dbReference type="Proteomes" id="UP001141619"/>
    </source>
</evidence>
<dbReference type="Pfam" id="PF03349">
    <property type="entry name" value="Toluene_X"/>
    <property type="match status" value="1"/>
</dbReference>
<accession>A0A9X3TZX2</accession>
<comment type="similarity">
    <text evidence="2">Belongs to the OmpP1/FadL family.</text>
</comment>
<dbReference type="Proteomes" id="UP001141619">
    <property type="component" value="Unassembled WGS sequence"/>
</dbReference>
<organism evidence="8 9">
    <name type="scientific">Govanella unica</name>
    <dbReference type="NCBI Taxonomy" id="2975056"/>
    <lineage>
        <taxon>Bacteria</taxon>
        <taxon>Pseudomonadati</taxon>
        <taxon>Pseudomonadota</taxon>
        <taxon>Alphaproteobacteria</taxon>
        <taxon>Emcibacterales</taxon>
        <taxon>Govanellaceae</taxon>
        <taxon>Govanella</taxon>
    </lineage>
</organism>
<evidence type="ECO:0000256" key="6">
    <source>
        <dbReference type="ARBA" id="ARBA00023136"/>
    </source>
</evidence>
<comment type="subcellular location">
    <subcellularLocation>
        <location evidence="1">Cell outer membrane</location>
        <topology evidence="1">Multi-pass membrane protein</topology>
    </subcellularLocation>
</comment>
<dbReference type="GO" id="GO:0015483">
    <property type="term" value="F:long-chain fatty acid transporting porin activity"/>
    <property type="evidence" value="ECO:0007669"/>
    <property type="project" value="TreeGrafter"/>
</dbReference>
<keyword evidence="3" id="KW-1134">Transmembrane beta strand</keyword>
<keyword evidence="6" id="KW-0472">Membrane</keyword>
<dbReference type="InterPro" id="IPR005017">
    <property type="entry name" value="OMPP1/FadL/TodX"/>
</dbReference>
<evidence type="ECO:0000256" key="2">
    <source>
        <dbReference type="ARBA" id="ARBA00008163"/>
    </source>
</evidence>
<evidence type="ECO:0000256" key="1">
    <source>
        <dbReference type="ARBA" id="ARBA00004571"/>
    </source>
</evidence>
<evidence type="ECO:0000313" key="8">
    <source>
        <dbReference type="EMBL" id="MDA5194542.1"/>
    </source>
</evidence>
<keyword evidence="7" id="KW-0998">Cell outer membrane</keyword>
<reference evidence="8" key="2">
    <citation type="journal article" date="2023" name="Syst. Appl. Microbiol.">
        <title>Govania unica gen. nov., sp. nov., a rare biosphere bacterium that represents a novel family in the class Alphaproteobacteria.</title>
        <authorList>
            <person name="Vandamme P."/>
            <person name="Peeters C."/>
            <person name="Hettiarachchi A."/>
            <person name="Cnockaert M."/>
            <person name="Carlier A."/>
        </authorList>
    </citation>
    <scope>NUCLEOTIDE SEQUENCE</scope>
    <source>
        <strain evidence="8">LMG 31809</strain>
    </source>
</reference>
<dbReference type="GO" id="GO:0009279">
    <property type="term" value="C:cell outer membrane"/>
    <property type="evidence" value="ECO:0007669"/>
    <property type="project" value="UniProtKB-SubCell"/>
</dbReference>
<dbReference type="PANTHER" id="PTHR35093:SF8">
    <property type="entry name" value="OUTER MEMBRANE PROTEIN NMB0088-RELATED"/>
    <property type="match status" value="1"/>
</dbReference>